<dbReference type="InterPro" id="IPR020046">
    <property type="entry name" value="5-3_exonucl_a-hlix_arch_N"/>
</dbReference>
<dbReference type="Gene3D" id="3.40.50.1010">
    <property type="entry name" value="5'-nuclease"/>
    <property type="match status" value="1"/>
</dbReference>
<evidence type="ECO:0000313" key="2">
    <source>
        <dbReference type="EMBL" id="AXY81965.1"/>
    </source>
</evidence>
<dbReference type="PANTHER" id="PTHR42646:SF2">
    <property type="entry name" value="5'-3' EXONUCLEASE FAMILY PROTEIN"/>
    <property type="match status" value="1"/>
</dbReference>
<proteinExistence type="predicted"/>
<dbReference type="EMBL" id="MH807817">
    <property type="protein sequence ID" value="AXY81965.1"/>
    <property type="molecule type" value="Genomic_DNA"/>
</dbReference>
<dbReference type="SUPFAM" id="SSF88723">
    <property type="entry name" value="PIN domain-like"/>
    <property type="match status" value="1"/>
</dbReference>
<reference evidence="3" key="1">
    <citation type="submission" date="2018-08" db="EMBL/GenBank/DDBJ databases">
        <title>SRE bacteriophages.</title>
        <authorList>
            <person name="Carstens A.B."/>
            <person name="Djurhuus A.M."/>
            <person name="Kot W."/>
            <person name="Hansen L.H."/>
        </authorList>
    </citation>
    <scope>NUCLEOTIDE SEQUENCE [LARGE SCALE GENOMIC DNA]</scope>
</reference>
<dbReference type="GO" id="GO:0033567">
    <property type="term" value="P:DNA replication, Okazaki fragment processing"/>
    <property type="evidence" value="ECO:0007669"/>
    <property type="project" value="InterPro"/>
</dbReference>
<dbReference type="KEGG" id="vg:55003095"/>
<dbReference type="InterPro" id="IPR038969">
    <property type="entry name" value="FEN"/>
</dbReference>
<dbReference type="SUPFAM" id="SSF47807">
    <property type="entry name" value="5' to 3' exonuclease, C-terminal subdomain"/>
    <property type="match status" value="1"/>
</dbReference>
<keyword evidence="2" id="KW-0269">Exonuclease</keyword>
<accession>A0A385IGI1</accession>
<feature type="domain" description="5'-3' exonuclease alpha-helical arch N-terminal" evidence="1">
    <location>
        <begin position="77"/>
        <end position="163"/>
    </location>
</feature>
<dbReference type="RefSeq" id="YP_009812062.1">
    <property type="nucleotide sequence ID" value="NC_048060.1"/>
</dbReference>
<organism evidence="2 3">
    <name type="scientific">Dickeya phage Mysterion</name>
    <dbReference type="NCBI Taxonomy" id="2320193"/>
    <lineage>
        <taxon>Viruses</taxon>
        <taxon>Duplodnaviria</taxon>
        <taxon>Heunggongvirae</taxon>
        <taxon>Uroviricota</taxon>
        <taxon>Caudoviricetes</taxon>
        <taxon>Autographivirales</taxon>
        <taxon>Autotranscriptaviridae</taxon>
        <taxon>Studiervirinae</taxon>
        <taxon>Aarhusvirus</taxon>
        <taxon>Aarhusvirus mysterion</taxon>
    </lineage>
</organism>
<dbReference type="Pfam" id="PF02739">
    <property type="entry name" value="5_3_exonuc_N"/>
    <property type="match status" value="1"/>
</dbReference>
<dbReference type="PANTHER" id="PTHR42646">
    <property type="entry name" value="FLAP ENDONUCLEASE XNI"/>
    <property type="match status" value="1"/>
</dbReference>
<name>A0A385IGI1_9CAUD</name>
<dbReference type="GeneID" id="55003095"/>
<keyword evidence="2" id="KW-0540">Nuclease</keyword>
<dbReference type="InterPro" id="IPR036279">
    <property type="entry name" value="5-3_exonuclease_C_sf"/>
</dbReference>
<dbReference type="Gene3D" id="1.10.150.20">
    <property type="entry name" value="5' to 3' exonuclease, C-terminal subdomain"/>
    <property type="match status" value="1"/>
</dbReference>
<evidence type="ECO:0000313" key="3">
    <source>
        <dbReference type="Proteomes" id="UP000263979"/>
    </source>
</evidence>
<keyword evidence="3" id="KW-1185">Reference proteome</keyword>
<dbReference type="InterPro" id="IPR029060">
    <property type="entry name" value="PIN-like_dom_sf"/>
</dbReference>
<protein>
    <submittedName>
        <fullName evidence="2">Exonuclease</fullName>
    </submittedName>
</protein>
<keyword evidence="2" id="KW-0378">Hydrolase</keyword>
<dbReference type="GO" id="GO:0003677">
    <property type="term" value="F:DNA binding"/>
    <property type="evidence" value="ECO:0007669"/>
    <property type="project" value="InterPro"/>
</dbReference>
<dbReference type="GO" id="GO:0017108">
    <property type="term" value="F:5'-flap endonuclease activity"/>
    <property type="evidence" value="ECO:0007669"/>
    <property type="project" value="InterPro"/>
</dbReference>
<dbReference type="Proteomes" id="UP000263979">
    <property type="component" value="Segment"/>
</dbReference>
<dbReference type="GO" id="GO:0004527">
    <property type="term" value="F:exonuclease activity"/>
    <property type="evidence" value="ECO:0007669"/>
    <property type="project" value="UniProtKB-KW"/>
</dbReference>
<evidence type="ECO:0000259" key="1">
    <source>
        <dbReference type="Pfam" id="PF02739"/>
    </source>
</evidence>
<sequence length="299" mass="34240">MSIKTLAEFEAMGLKGKGLLVMDGDWIVFQAMSASEFDESWDEEIWHRCCDHAKARMLVDQTVNGYQSRKKAWAGAPVVLAFTSDTNWRKEVLETYKSNRKKTKKPVGYHEFLEALFDRPEYICVREPNLEGDDVMGIIGSNPEPFGFKKAVLVSCDKDFKTIPNCDFFWCTNGKLLEQNEQSANYHWMYQTLIGDITDGYSGIPGMGKGTATEFLDNPYYLVEIQKELKTGKNKGQLVTQWEKHDFKDSDGTLWDAIVTLAAKAGMSREDVQVQAQVARILRHEDYNWIDREIYLPTI</sequence>